<protein>
    <submittedName>
        <fullName evidence="1">Replication protein</fullName>
    </submittedName>
</protein>
<dbReference type="Pfam" id="PF03090">
    <property type="entry name" value="Replicase"/>
    <property type="match status" value="1"/>
</dbReference>
<proteinExistence type="predicted"/>
<gene>
    <name evidence="1" type="primary">rep</name>
    <name evidence="1" type="ORF">EAIL5_0572</name>
</gene>
<reference evidence="1" key="1">
    <citation type="journal article" date="2011" name="J. Bacteriol.">
        <title>Genome Sequence of an Erwinia amylovora Strain with Pathogenicity Restricted to Rubus Plants.</title>
        <authorList>
            <person name="Powney R."/>
            <person name="Smits T.H."/>
            <person name="Sawbridge T."/>
            <person name="Frey B."/>
            <person name="Blom J."/>
            <person name="Frey J.E."/>
            <person name="Plummer K.M."/>
            <person name="Beer S.V."/>
            <person name="Luck J."/>
            <person name="Duffy B."/>
            <person name="Rodoni B."/>
        </authorList>
    </citation>
    <scope>NUCLEOTIDE SEQUENCE</scope>
    <source>
        <strain evidence="1">ATCC BAA-2158</strain>
    </source>
</reference>
<sequence length="147" mass="16823">MLFNDKIYNMENYNSQTQKYALCCDDFNDGVYRSPKERALSKKQIGFNNISFVNGFVFDIDHDNGAIAWDLVGSAKPNTIIQNTKNGHAHLLYALKSPVLKTYSARIKPLKMASIVQCGFTERLNADRSYSDILMKNPLHTHEWRTT</sequence>
<dbReference type="EMBL" id="FR719186">
    <property type="protein sequence ID" value="CBX79392.1"/>
    <property type="molecule type" value="Genomic_DNA"/>
</dbReference>
<name>E5B1P1_ERWAM</name>
<dbReference type="AlphaFoldDB" id="E5B1P1"/>
<evidence type="ECO:0000313" key="1">
    <source>
        <dbReference type="EMBL" id="CBX79392.1"/>
    </source>
</evidence>
<dbReference type="InterPro" id="IPR004322">
    <property type="entry name" value="Plasmid_replicase_bac"/>
</dbReference>
<accession>E5B1P1</accession>
<organism evidence="1">
    <name type="scientific">Erwinia amylovora ATCC BAA-2158</name>
    <dbReference type="NCBI Taxonomy" id="889211"/>
    <lineage>
        <taxon>Bacteria</taxon>
        <taxon>Pseudomonadati</taxon>
        <taxon>Pseudomonadota</taxon>
        <taxon>Gammaproteobacteria</taxon>
        <taxon>Enterobacterales</taxon>
        <taxon>Erwiniaceae</taxon>
        <taxon>Erwinia</taxon>
    </lineage>
</organism>